<dbReference type="Pfam" id="PF07715">
    <property type="entry name" value="Plug"/>
    <property type="match status" value="1"/>
</dbReference>
<dbReference type="InterPro" id="IPR036942">
    <property type="entry name" value="Beta-barrel_TonB_sf"/>
</dbReference>
<evidence type="ECO:0000259" key="7">
    <source>
        <dbReference type="Pfam" id="PF07715"/>
    </source>
</evidence>
<dbReference type="EMBL" id="BAEO01000065">
    <property type="protein sequence ID" value="GAC21830.1"/>
    <property type="molecule type" value="Genomic_DNA"/>
</dbReference>
<feature type="domain" description="TonB-dependent receptor plug" evidence="7">
    <location>
        <begin position="57"/>
        <end position="171"/>
    </location>
</feature>
<protein>
    <submittedName>
        <fullName evidence="8">TonB-dependent receptor</fullName>
    </submittedName>
</protein>
<dbReference type="InterPro" id="IPR012910">
    <property type="entry name" value="Plug_dom"/>
</dbReference>
<dbReference type="Pfam" id="PF00593">
    <property type="entry name" value="TonB_dep_Rec_b-barrel"/>
    <property type="match status" value="1"/>
</dbReference>
<dbReference type="SUPFAM" id="SSF56935">
    <property type="entry name" value="Porins"/>
    <property type="match status" value="1"/>
</dbReference>
<dbReference type="NCBIfam" id="TIGR01782">
    <property type="entry name" value="TonB-Xanth-Caul"/>
    <property type="match status" value="1"/>
</dbReference>
<comment type="subcellular location">
    <subcellularLocation>
        <location evidence="1 4">Cell outer membrane</location>
    </subcellularLocation>
</comment>
<keyword evidence="5" id="KW-0732">Signal</keyword>
<accession>K6ZEK9</accession>
<dbReference type="STRING" id="493475.GARC_4893"/>
<sequence>MINKAQKTFHKSILAKSIGLMLGTVVLTPAIAQEVDNTEVIQVSGVRGSLSQSMDIKRQSSGVVDAISAVDMGKFPDTNLAESLQRITGVSINRVNGEGSEVTVRGFGGNFNLVTLNGRQMPAANVGSITGNPQDKGAAGTSRSFDFSNLASEGVSGIEVYKTGQAGISSGGLGATININTLKPLAAGKNIGSVGVKAVKDESGDGITPELSGVANWVNDDATFGVSLFGSFQERDSGSRHMSTEVYELRTYNGAADLDSLTIPGATVVNEPTIGQIVSIPSNIGLGTNQDNRERTNAMLTVQFAPMENLTLTADATYAKNEKNSTSLIDGIWFARQFSSVEFDGNPVVSTPVKFSETGGANNQVIGKDFFFQNLALATKDELKSFGFNAEYDVTDNLRLNFDVATSEATSGGAGPDGLNVIRFNMAGATAGWQTVDFTQAIPAASILVEDSIKGGNGNGIFDKADVGSQVTQTDKSNQKTNVDQIRFEGQWIGDEITVDFGVGYLSTEMRQTRQASTDALGDWGVTAPGDIPEGLFDISCTACAFEDHDLSGVEGADANSPGGTTIPLGSVSFGGDPLALLNAVGPTYGVSLADRSINTDDDNTVEEEIISVYVQASMDYEIGDMPLNVVAGLRYEQTDVTSSSNQFLPTQIIWEADNDFLPVLGTTIETIRDTNDYSNFLPNLDLTLDVNDDIKARASFSKTLARPSYEQLFQSTSISPPPRITSLGGVATGTSGNAQLAPLESTNIDLSAEYYYSDSSMISIGYYRKDVKNFVGIAQSEKSLFGLLDATSGAAGTTSGDAIAALNAGGYDITEVNMFTMSAVLQNPANFPNGAADFQDPVANPNFEGQVFAAYDVFPEAGDPLLQFQVTGPVNDKSAVIDGFEFAWQHFFGESGFGYQLNYTTVDGDIGFDNGGAINVDQFALEGLSDTANVVLIYEKEGFSTRIAYNWRDEFLSQTNRGKGPRNPVYVSETEQIDINVGYQVSEDLSLSLDIINLLEEGQRKFGRSKNNIFFVQEADRRMVLSASYSF</sequence>
<dbReference type="InterPro" id="IPR010104">
    <property type="entry name" value="TonB_rcpt_bac"/>
</dbReference>
<reference evidence="8 9" key="1">
    <citation type="journal article" date="2017" name="Antonie Van Leeuwenhoek">
        <title>Rhizobium rhizosphaerae sp. nov., a novel species isolated from rice rhizosphere.</title>
        <authorList>
            <person name="Zhao J.J."/>
            <person name="Zhang J."/>
            <person name="Zhang R.J."/>
            <person name="Zhang C.W."/>
            <person name="Yin H.Q."/>
            <person name="Zhang X.X."/>
        </authorList>
    </citation>
    <scope>NUCLEOTIDE SEQUENCE [LARGE SCALE GENOMIC DNA]</scope>
    <source>
        <strain evidence="8 9">BSs20135</strain>
    </source>
</reference>
<feature type="signal peptide" evidence="5">
    <location>
        <begin position="1"/>
        <end position="32"/>
    </location>
</feature>
<feature type="domain" description="TonB-dependent receptor-like beta-barrel" evidence="6">
    <location>
        <begin position="473"/>
        <end position="999"/>
    </location>
</feature>
<evidence type="ECO:0000256" key="5">
    <source>
        <dbReference type="SAM" id="SignalP"/>
    </source>
</evidence>
<dbReference type="eggNOG" id="COG1629">
    <property type="taxonomic scope" value="Bacteria"/>
</dbReference>
<organism evidence="8 9">
    <name type="scientific">Paraglaciecola arctica BSs20135</name>
    <dbReference type="NCBI Taxonomy" id="493475"/>
    <lineage>
        <taxon>Bacteria</taxon>
        <taxon>Pseudomonadati</taxon>
        <taxon>Pseudomonadota</taxon>
        <taxon>Gammaproteobacteria</taxon>
        <taxon>Alteromonadales</taxon>
        <taxon>Alteromonadaceae</taxon>
        <taxon>Paraglaciecola</taxon>
    </lineage>
</organism>
<keyword evidence="9" id="KW-1185">Reference proteome</keyword>
<evidence type="ECO:0000256" key="3">
    <source>
        <dbReference type="ARBA" id="ARBA00023237"/>
    </source>
</evidence>
<proteinExistence type="inferred from homology"/>
<dbReference type="AlphaFoldDB" id="K6ZEK9"/>
<dbReference type="InterPro" id="IPR037066">
    <property type="entry name" value="Plug_dom_sf"/>
</dbReference>
<dbReference type="PANTHER" id="PTHR40980">
    <property type="entry name" value="PLUG DOMAIN-CONTAINING PROTEIN"/>
    <property type="match status" value="1"/>
</dbReference>
<dbReference type="Gene3D" id="2.170.130.10">
    <property type="entry name" value="TonB-dependent receptor, plug domain"/>
    <property type="match status" value="1"/>
</dbReference>
<keyword evidence="8" id="KW-0675">Receptor</keyword>
<dbReference type="InterPro" id="IPR000531">
    <property type="entry name" value="Beta-barrel_TonB"/>
</dbReference>
<evidence type="ECO:0000313" key="8">
    <source>
        <dbReference type="EMBL" id="GAC21830.1"/>
    </source>
</evidence>
<dbReference type="PANTHER" id="PTHR40980:SF3">
    <property type="entry name" value="TONB-DEPENDENT RECEPTOR-LIKE BETA-BARREL DOMAIN-CONTAINING PROTEIN"/>
    <property type="match status" value="1"/>
</dbReference>
<evidence type="ECO:0000259" key="6">
    <source>
        <dbReference type="Pfam" id="PF00593"/>
    </source>
</evidence>
<comment type="caution">
    <text evidence="8">The sequence shown here is derived from an EMBL/GenBank/DDBJ whole genome shotgun (WGS) entry which is preliminary data.</text>
</comment>
<dbReference type="OrthoDB" id="8727862at2"/>
<evidence type="ECO:0000313" key="9">
    <source>
        <dbReference type="Proteomes" id="UP000006327"/>
    </source>
</evidence>
<keyword evidence="4" id="KW-0798">TonB box</keyword>
<feature type="chain" id="PRO_5003900845" evidence="5">
    <location>
        <begin position="33"/>
        <end position="1032"/>
    </location>
</feature>
<dbReference type="Gene3D" id="2.40.170.20">
    <property type="entry name" value="TonB-dependent receptor, beta-barrel domain"/>
    <property type="match status" value="1"/>
</dbReference>
<dbReference type="GO" id="GO:0009279">
    <property type="term" value="C:cell outer membrane"/>
    <property type="evidence" value="ECO:0007669"/>
    <property type="project" value="UniProtKB-SubCell"/>
</dbReference>
<comment type="similarity">
    <text evidence="4">Belongs to the TonB-dependent receptor family.</text>
</comment>
<keyword evidence="2 4" id="KW-0472">Membrane</keyword>
<evidence type="ECO:0000256" key="4">
    <source>
        <dbReference type="RuleBase" id="RU003357"/>
    </source>
</evidence>
<name>K6ZEK9_9ALTE</name>
<evidence type="ECO:0000256" key="1">
    <source>
        <dbReference type="ARBA" id="ARBA00004442"/>
    </source>
</evidence>
<gene>
    <name evidence="8" type="ORF">GARC_4893</name>
</gene>
<keyword evidence="3" id="KW-0998">Cell outer membrane</keyword>
<dbReference type="Proteomes" id="UP000006327">
    <property type="component" value="Unassembled WGS sequence"/>
</dbReference>
<dbReference type="RefSeq" id="WP_007625220.1">
    <property type="nucleotide sequence ID" value="NZ_BAEO01000065.1"/>
</dbReference>
<evidence type="ECO:0000256" key="2">
    <source>
        <dbReference type="ARBA" id="ARBA00023136"/>
    </source>
</evidence>